<dbReference type="InterPro" id="IPR009636">
    <property type="entry name" value="SCAF"/>
</dbReference>
<evidence type="ECO:0000256" key="1">
    <source>
        <dbReference type="SAM" id="Coils"/>
    </source>
</evidence>
<dbReference type="AlphaFoldDB" id="A0A1L8SN15"/>
<keyword evidence="4" id="KW-1185">Reference proteome</keyword>
<feature type="region of interest" description="Disordered" evidence="2">
    <location>
        <begin position="154"/>
        <end position="174"/>
    </location>
</feature>
<dbReference type="EMBL" id="JXKM01000019">
    <property type="protein sequence ID" value="OJG33480.1"/>
    <property type="molecule type" value="Genomic_DNA"/>
</dbReference>
<dbReference type="Pfam" id="PF06810">
    <property type="entry name" value="Phage_scaffold"/>
    <property type="match status" value="1"/>
</dbReference>
<accession>A0A1L8SN15</accession>
<protein>
    <recommendedName>
        <fullName evidence="5">Capsid protein</fullName>
    </recommendedName>
</protein>
<name>A0A1L8SN15_9ENTE</name>
<organism evidence="3 4">
    <name type="scientific">Enterococcus devriesei</name>
    <dbReference type="NCBI Taxonomy" id="319970"/>
    <lineage>
        <taxon>Bacteria</taxon>
        <taxon>Bacillati</taxon>
        <taxon>Bacillota</taxon>
        <taxon>Bacilli</taxon>
        <taxon>Lactobacillales</taxon>
        <taxon>Enterococcaceae</taxon>
        <taxon>Enterococcus</taxon>
    </lineage>
</organism>
<keyword evidence="1" id="KW-0175">Coiled coil</keyword>
<gene>
    <name evidence="3" type="ORF">RV00_GL001036</name>
</gene>
<comment type="caution">
    <text evidence="3">The sequence shown here is derived from an EMBL/GenBank/DDBJ whole genome shotgun (WGS) entry which is preliminary data.</text>
</comment>
<dbReference type="Proteomes" id="UP000183700">
    <property type="component" value="Unassembled WGS sequence"/>
</dbReference>
<feature type="coiled-coil region" evidence="1">
    <location>
        <begin position="30"/>
        <end position="88"/>
    </location>
</feature>
<evidence type="ECO:0000313" key="4">
    <source>
        <dbReference type="Proteomes" id="UP000183700"/>
    </source>
</evidence>
<evidence type="ECO:0000313" key="3">
    <source>
        <dbReference type="EMBL" id="OJG33480.1"/>
    </source>
</evidence>
<proteinExistence type="predicted"/>
<evidence type="ECO:0008006" key="5">
    <source>
        <dbReference type="Google" id="ProtNLM"/>
    </source>
</evidence>
<evidence type="ECO:0000256" key="2">
    <source>
        <dbReference type="SAM" id="MobiDB-lite"/>
    </source>
</evidence>
<sequence length="194" mass="21058">MNEMKREELKELGLTDEQIGSVMALHGVTVNELNSKVSTAEQQATQYQEQLDKNQSELDDFKAKSKGNEDLEQQVTDLQTRLDQNKTDSEQQIADIKKSSAIDLALTQAGAKNIKAAKALLDGESLELAEDGLKGLDDQLAALKESDGYLFGKSEQVPLNPDGKKATFSGNASSAQNVEEDAFAKALGIMPNKN</sequence>
<dbReference type="STRING" id="319970.RV00_GL001036"/>
<reference evidence="3 4" key="1">
    <citation type="submission" date="2014-12" db="EMBL/GenBank/DDBJ databases">
        <title>Draft genome sequences of 29 type strains of Enterococci.</title>
        <authorList>
            <person name="Zhong Z."/>
            <person name="Sun Z."/>
            <person name="Liu W."/>
            <person name="Zhang W."/>
            <person name="Zhang H."/>
        </authorList>
    </citation>
    <scope>NUCLEOTIDE SEQUENCE [LARGE SCALE GENOMIC DNA]</scope>
    <source>
        <strain evidence="3 4">DSM 22802</strain>
    </source>
</reference>